<protein>
    <submittedName>
        <fullName evidence="2">Uncharacterized protein</fullName>
    </submittedName>
</protein>
<keyword evidence="3" id="KW-1185">Reference proteome</keyword>
<dbReference type="EMBL" id="ML996375">
    <property type="protein sequence ID" value="KAF2726889.1"/>
    <property type="molecule type" value="Genomic_DNA"/>
</dbReference>
<feature type="region of interest" description="Disordered" evidence="1">
    <location>
        <begin position="1"/>
        <end position="42"/>
    </location>
</feature>
<evidence type="ECO:0000313" key="3">
    <source>
        <dbReference type="Proteomes" id="UP000799444"/>
    </source>
</evidence>
<dbReference type="Proteomes" id="UP000799444">
    <property type="component" value="Unassembled WGS sequence"/>
</dbReference>
<organism evidence="2 3">
    <name type="scientific">Polyplosphaeria fusca</name>
    <dbReference type="NCBI Taxonomy" id="682080"/>
    <lineage>
        <taxon>Eukaryota</taxon>
        <taxon>Fungi</taxon>
        <taxon>Dikarya</taxon>
        <taxon>Ascomycota</taxon>
        <taxon>Pezizomycotina</taxon>
        <taxon>Dothideomycetes</taxon>
        <taxon>Pleosporomycetidae</taxon>
        <taxon>Pleosporales</taxon>
        <taxon>Tetraplosphaeriaceae</taxon>
        <taxon>Polyplosphaeria</taxon>
    </lineage>
</organism>
<comment type="caution">
    <text evidence="2">The sequence shown here is derived from an EMBL/GenBank/DDBJ whole genome shotgun (WGS) entry which is preliminary data.</text>
</comment>
<gene>
    <name evidence="2" type="ORF">EJ04DRAFT_570859</name>
</gene>
<sequence length="320" mass="35637">MASIISDELESRENPTEAPRPVEYSPPTSVDLSTEPLPEKDQDKQCCICPAKARIVCKKCGVVYCSKVCTATAEDEAKHASICAISTWEVVRQLPSRALNGLMYLTAMFTWLEFWSNKTEDGDQYDVPLLGRWFRPDSERTTYTVTKNSVLDRPLPHTIKIVSGDSAQTNPFVASLARKRILYLWKGSLLAYGMKDQSAVDLDVSHYHDVVDYLSSCRSTALLPDMRYFGNIISGVRINCLGDTSVEEGGPRPEFELVEIPFTHGVFDCGKLLPIPNRLGIPIVVLGYPSKPSEANASEISDPMCPGKDRKKWNPEARDL</sequence>
<evidence type="ECO:0000256" key="1">
    <source>
        <dbReference type="SAM" id="MobiDB-lite"/>
    </source>
</evidence>
<accession>A0A9P4QL32</accession>
<dbReference type="OrthoDB" id="437457at2759"/>
<dbReference type="AlphaFoldDB" id="A0A9P4QL32"/>
<feature type="region of interest" description="Disordered" evidence="1">
    <location>
        <begin position="294"/>
        <end position="320"/>
    </location>
</feature>
<name>A0A9P4QL32_9PLEO</name>
<reference evidence="2" key="1">
    <citation type="journal article" date="2020" name="Stud. Mycol.">
        <title>101 Dothideomycetes genomes: a test case for predicting lifestyles and emergence of pathogens.</title>
        <authorList>
            <person name="Haridas S."/>
            <person name="Albert R."/>
            <person name="Binder M."/>
            <person name="Bloem J."/>
            <person name="Labutti K."/>
            <person name="Salamov A."/>
            <person name="Andreopoulos B."/>
            <person name="Baker S."/>
            <person name="Barry K."/>
            <person name="Bills G."/>
            <person name="Bluhm B."/>
            <person name="Cannon C."/>
            <person name="Castanera R."/>
            <person name="Culley D."/>
            <person name="Daum C."/>
            <person name="Ezra D."/>
            <person name="Gonzalez J."/>
            <person name="Henrissat B."/>
            <person name="Kuo A."/>
            <person name="Liang C."/>
            <person name="Lipzen A."/>
            <person name="Lutzoni F."/>
            <person name="Magnuson J."/>
            <person name="Mondo S."/>
            <person name="Nolan M."/>
            <person name="Ohm R."/>
            <person name="Pangilinan J."/>
            <person name="Park H.-J."/>
            <person name="Ramirez L."/>
            <person name="Alfaro M."/>
            <person name="Sun H."/>
            <person name="Tritt A."/>
            <person name="Yoshinaga Y."/>
            <person name="Zwiers L.-H."/>
            <person name="Turgeon B."/>
            <person name="Goodwin S."/>
            <person name="Spatafora J."/>
            <person name="Crous P."/>
            <person name="Grigoriev I."/>
        </authorList>
    </citation>
    <scope>NUCLEOTIDE SEQUENCE</scope>
    <source>
        <strain evidence="2">CBS 125425</strain>
    </source>
</reference>
<evidence type="ECO:0000313" key="2">
    <source>
        <dbReference type="EMBL" id="KAF2726889.1"/>
    </source>
</evidence>
<proteinExistence type="predicted"/>